<sequence length="118" mass="13756">MPNLNLSKLLKNKKLRSNFGKINTSGNNEKIKYDAMLFKKFNKNIIIVAKRVDIANITDHEINLSLKKIENVNTKKYAKKMELKIIKIIGKKQKFIIKYPKKSVNKEIEKKAEEILVI</sequence>
<dbReference type="AlphaFoldDB" id="A0A7C5KC52"/>
<proteinExistence type="predicted"/>
<comment type="caution">
    <text evidence="1">The sequence shown here is derived from an EMBL/GenBank/DDBJ whole genome shotgun (WGS) entry which is preliminary data.</text>
</comment>
<gene>
    <name evidence="1" type="ORF">ENL70_03085</name>
</gene>
<dbReference type="EMBL" id="DRUY01000105">
    <property type="protein sequence ID" value="HHI65517.1"/>
    <property type="molecule type" value="Genomic_DNA"/>
</dbReference>
<name>A0A7C5KC52_9BACT</name>
<evidence type="ECO:0000313" key="1">
    <source>
        <dbReference type="EMBL" id="HHI65517.1"/>
    </source>
</evidence>
<reference evidence="1" key="1">
    <citation type="journal article" date="2020" name="mSystems">
        <title>Genome- and Community-Level Interaction Insights into Carbon Utilization and Element Cycling Functions of Hydrothermarchaeota in Hydrothermal Sediment.</title>
        <authorList>
            <person name="Zhou Z."/>
            <person name="Liu Y."/>
            <person name="Xu W."/>
            <person name="Pan J."/>
            <person name="Luo Z.H."/>
            <person name="Li M."/>
        </authorList>
    </citation>
    <scope>NUCLEOTIDE SEQUENCE [LARGE SCALE GENOMIC DNA]</scope>
    <source>
        <strain evidence="1">SpSt-1019</strain>
    </source>
</reference>
<accession>A0A7C5KC52</accession>
<organism evidence="1">
    <name type="scientific">Thermodesulfobium narugense</name>
    <dbReference type="NCBI Taxonomy" id="184064"/>
    <lineage>
        <taxon>Bacteria</taxon>
        <taxon>Pseudomonadati</taxon>
        <taxon>Thermodesulfobiota</taxon>
        <taxon>Thermodesulfobiia</taxon>
        <taxon>Thermodesulfobiales</taxon>
        <taxon>Thermodesulfobiaceae</taxon>
        <taxon>Thermodesulfobium</taxon>
    </lineage>
</organism>
<protein>
    <submittedName>
        <fullName evidence="1">Uncharacterized protein</fullName>
    </submittedName>
</protein>